<feature type="compositionally biased region" description="Low complexity" evidence="1">
    <location>
        <begin position="261"/>
        <end position="276"/>
    </location>
</feature>
<protein>
    <recommendedName>
        <fullName evidence="2">Arrestin C-terminal-like domain-containing protein</fullName>
    </recommendedName>
</protein>
<dbReference type="PANTHER" id="PTHR11188:SF17">
    <property type="entry name" value="FI21816P1"/>
    <property type="match status" value="1"/>
</dbReference>
<gene>
    <name evidence="3" type="ORF">GOCE00092_LOCUS19562</name>
</gene>
<sequence>MVGRIPFDVTIMPLDLSGSFRMSTTNETQQFEGVAGAPLSGTIHLDMAEAMPKKTTGNHRITIQLVGREITGNRDGKTTRIEEHNIYKDEVVLKELNRIDAKSYFFAFTFDLPKSLPTSFDRVDLTKSTCKIDYKLVFAINGKHKVLKNVSMRGVIAEAIKPFQVQPRSQIRNPLGLGKGNAGEVSLHVTVSDTQVDRGDVVNVSIAYHNSSLKLKIQDVTVKLVEHRWVEAKGTDESENKELLAVKERLPNLTRKDVQKSSASSSSSSSASSVSDSSEDSPQPHDMDGAIAAQFVPEGEVLGYGSITVKVPEATMDTYSGKLISVSHSLKVKLRTPAFMENPSVTIPLTICKQEESPRKRLRDPAWAEEEKCEEEEPRDRFCSWDSANIPFSMTKGWQ</sequence>
<dbReference type="EMBL" id="HBGK01037729">
    <property type="protein sequence ID" value="CAD9296614.1"/>
    <property type="molecule type" value="Transcribed_RNA"/>
</dbReference>
<evidence type="ECO:0000313" key="3">
    <source>
        <dbReference type="EMBL" id="CAD9296614.1"/>
    </source>
</evidence>
<accession>A0A7S1VDU3</accession>
<dbReference type="InterPro" id="IPR011022">
    <property type="entry name" value="Arrestin_C-like"/>
</dbReference>
<dbReference type="SMART" id="SM01017">
    <property type="entry name" value="Arrestin_C"/>
    <property type="match status" value="1"/>
</dbReference>
<feature type="compositionally biased region" description="Basic and acidic residues" evidence="1">
    <location>
        <begin position="359"/>
        <end position="370"/>
    </location>
</feature>
<dbReference type="InterPro" id="IPR014752">
    <property type="entry name" value="Arrestin-like_C"/>
</dbReference>
<evidence type="ECO:0000256" key="1">
    <source>
        <dbReference type="SAM" id="MobiDB-lite"/>
    </source>
</evidence>
<feature type="region of interest" description="Disordered" evidence="1">
    <location>
        <begin position="359"/>
        <end position="380"/>
    </location>
</feature>
<feature type="domain" description="Arrestin C-terminal-like" evidence="2">
    <location>
        <begin position="181"/>
        <end position="354"/>
    </location>
</feature>
<dbReference type="AlphaFoldDB" id="A0A7S1VDU3"/>
<dbReference type="InterPro" id="IPR050357">
    <property type="entry name" value="Arrestin_domain-protein"/>
</dbReference>
<dbReference type="GO" id="GO:0005737">
    <property type="term" value="C:cytoplasm"/>
    <property type="evidence" value="ECO:0007669"/>
    <property type="project" value="TreeGrafter"/>
</dbReference>
<evidence type="ECO:0000259" key="2">
    <source>
        <dbReference type="SMART" id="SM01017"/>
    </source>
</evidence>
<dbReference type="PANTHER" id="PTHR11188">
    <property type="entry name" value="ARRESTIN DOMAIN CONTAINING PROTEIN"/>
    <property type="match status" value="1"/>
</dbReference>
<dbReference type="GO" id="GO:0015031">
    <property type="term" value="P:protein transport"/>
    <property type="evidence" value="ECO:0007669"/>
    <property type="project" value="TreeGrafter"/>
</dbReference>
<organism evidence="3">
    <name type="scientific">Grammatophora oceanica</name>
    <dbReference type="NCBI Taxonomy" id="210454"/>
    <lineage>
        <taxon>Eukaryota</taxon>
        <taxon>Sar</taxon>
        <taxon>Stramenopiles</taxon>
        <taxon>Ochrophyta</taxon>
        <taxon>Bacillariophyta</taxon>
        <taxon>Fragilariophyceae</taxon>
        <taxon>Fragilariophycidae</taxon>
        <taxon>Rhabdonematales</taxon>
        <taxon>Grammatophoraceae</taxon>
        <taxon>Grammatophora</taxon>
    </lineage>
</organism>
<reference evidence="3" key="1">
    <citation type="submission" date="2021-01" db="EMBL/GenBank/DDBJ databases">
        <authorList>
            <person name="Corre E."/>
            <person name="Pelletier E."/>
            <person name="Niang G."/>
            <person name="Scheremetjew M."/>
            <person name="Finn R."/>
            <person name="Kale V."/>
            <person name="Holt S."/>
            <person name="Cochrane G."/>
            <person name="Meng A."/>
            <person name="Brown T."/>
            <person name="Cohen L."/>
        </authorList>
    </citation>
    <scope>NUCLEOTIDE SEQUENCE</scope>
    <source>
        <strain evidence="3">CCMP 410</strain>
    </source>
</reference>
<dbReference type="Pfam" id="PF02752">
    <property type="entry name" value="Arrestin_C"/>
    <property type="match status" value="1"/>
</dbReference>
<dbReference type="Gene3D" id="2.60.40.640">
    <property type="match status" value="2"/>
</dbReference>
<proteinExistence type="predicted"/>
<name>A0A7S1VDU3_9STRA</name>
<feature type="region of interest" description="Disordered" evidence="1">
    <location>
        <begin position="254"/>
        <end position="288"/>
    </location>
</feature>